<dbReference type="AlphaFoldDB" id="A0A1H3WPW1"/>
<gene>
    <name evidence="1" type="ORF">SAMN05443550_101340</name>
</gene>
<proteinExistence type="predicted"/>
<reference evidence="1 2" key="1">
    <citation type="submission" date="2016-10" db="EMBL/GenBank/DDBJ databases">
        <authorList>
            <person name="de Groot N.N."/>
        </authorList>
    </citation>
    <scope>NUCLEOTIDE SEQUENCE [LARGE SCALE GENOMIC DNA]</scope>
    <source>
        <strain evidence="1 2">DSM 19033</strain>
    </source>
</reference>
<dbReference type="RefSeq" id="WP_139298236.1">
    <property type="nucleotide sequence ID" value="NZ_FNRA01000001.1"/>
</dbReference>
<keyword evidence="2" id="KW-1185">Reference proteome</keyword>
<dbReference type="OrthoDB" id="672807at2"/>
<name>A0A1H3WPW1_9SPHI</name>
<sequence length="61" mass="6238">MKKTSFSGKISTALICFTLATSLSSCSKKNDDSGIPETAKGKNVKLTVSVTGAPDLTASLS</sequence>
<protein>
    <submittedName>
        <fullName evidence="1">Uncharacterized protein</fullName>
    </submittedName>
</protein>
<accession>A0A1H3WPW1</accession>
<dbReference type="Proteomes" id="UP000198850">
    <property type="component" value="Unassembled WGS sequence"/>
</dbReference>
<organism evidence="1 2">
    <name type="scientific">Pedobacter hartonius</name>
    <dbReference type="NCBI Taxonomy" id="425514"/>
    <lineage>
        <taxon>Bacteria</taxon>
        <taxon>Pseudomonadati</taxon>
        <taxon>Bacteroidota</taxon>
        <taxon>Sphingobacteriia</taxon>
        <taxon>Sphingobacteriales</taxon>
        <taxon>Sphingobacteriaceae</taxon>
        <taxon>Pedobacter</taxon>
    </lineage>
</organism>
<evidence type="ECO:0000313" key="1">
    <source>
        <dbReference type="EMBL" id="SDZ88990.1"/>
    </source>
</evidence>
<dbReference type="PROSITE" id="PS51257">
    <property type="entry name" value="PROKAR_LIPOPROTEIN"/>
    <property type="match status" value="1"/>
</dbReference>
<evidence type="ECO:0000313" key="2">
    <source>
        <dbReference type="Proteomes" id="UP000198850"/>
    </source>
</evidence>
<dbReference type="EMBL" id="FNRA01000001">
    <property type="protein sequence ID" value="SDZ88990.1"/>
    <property type="molecule type" value="Genomic_DNA"/>
</dbReference>